<dbReference type="PANTHER" id="PTHR43806:SF11">
    <property type="entry name" value="CEREVISIN-RELATED"/>
    <property type="match status" value="1"/>
</dbReference>
<evidence type="ECO:0000256" key="4">
    <source>
        <dbReference type="ARBA" id="ARBA00022825"/>
    </source>
</evidence>
<dbReference type="InterPro" id="IPR023828">
    <property type="entry name" value="Peptidase_S8_Ser-AS"/>
</dbReference>
<proteinExistence type="inferred from homology"/>
<feature type="domain" description="Peptidase S8/S53" evidence="7">
    <location>
        <begin position="129"/>
        <end position="220"/>
    </location>
</feature>
<keyword evidence="9" id="KW-1185">Reference proteome</keyword>
<feature type="region of interest" description="Disordered" evidence="6">
    <location>
        <begin position="475"/>
        <end position="550"/>
    </location>
</feature>
<keyword evidence="3" id="KW-0378">Hydrolase</keyword>
<dbReference type="InterPro" id="IPR015500">
    <property type="entry name" value="Peptidase_S8_subtilisin-rel"/>
</dbReference>
<dbReference type="Proteomes" id="UP001595921">
    <property type="component" value="Unassembled WGS sequence"/>
</dbReference>
<dbReference type="Pfam" id="PF00082">
    <property type="entry name" value="Peptidase_S8"/>
    <property type="match status" value="2"/>
</dbReference>
<keyword evidence="2" id="KW-0645">Protease</keyword>
<name>A0ABD5P6P8_9EURY</name>
<sequence>MSERRVVLHLLVGLLVVASFAMPGITGQAVPVDRSHGLDAERFSLLRSNEPTAASGSAATTPADRELTELSEAARLRAGLRTIRADEVHSRGITGEGVRVGVIGSAFDPSHDAVADGVAAHRNLGRTTAAADRVHDTAVAEVVTRTAPDSELYLAGIGANPTPEEYADAIDWLLDNDVDVVVDSGSYFPSGDSRTGRISAAAERASEQGVVFVTSAGNYADRHWTGEHEGAGWVEFREGAEANALAEGRDTGGRVSLRLSWTGDADYDLYLYRVSGDRKRVVAKSTIRQSADGGEPNVESVDVRLPTGRYYAAIYAHDAGAGGSGGSDDANRLQLFSARQPLNYTTPTESMVAPATSEDVIAVGAYDSKSGLIREYSSRGGGASDADVDVDAPDGYETSVAGEFRGTSAAAPYVAGTAALMESNGNDLAPARVERILEETAHAENGVRRLDSMAAVEAAAGRSTAVRDAGGAAALASENGSAGVDGARETGRSGEPGVDNGTDGVNTTTGWAGVDRPPEGADDGSDDNRTAAVASTGARASSVGAADPVP</sequence>
<evidence type="ECO:0000313" key="9">
    <source>
        <dbReference type="Proteomes" id="UP001595921"/>
    </source>
</evidence>
<comment type="similarity">
    <text evidence="1 5">Belongs to the peptidase S8 family.</text>
</comment>
<evidence type="ECO:0000259" key="7">
    <source>
        <dbReference type="Pfam" id="PF00082"/>
    </source>
</evidence>
<protein>
    <submittedName>
        <fullName evidence="8">S8 family serine peptidase</fullName>
    </submittedName>
</protein>
<dbReference type="PROSITE" id="PS51892">
    <property type="entry name" value="SUBTILASE"/>
    <property type="match status" value="1"/>
</dbReference>
<evidence type="ECO:0000256" key="6">
    <source>
        <dbReference type="SAM" id="MobiDB-lite"/>
    </source>
</evidence>
<evidence type="ECO:0000256" key="5">
    <source>
        <dbReference type="PROSITE-ProRule" id="PRU01240"/>
    </source>
</evidence>
<comment type="caution">
    <text evidence="8">The sequence shown here is derived from an EMBL/GenBank/DDBJ whole genome shotgun (WGS) entry which is preliminary data.</text>
</comment>
<feature type="domain" description="Peptidase S8/S53" evidence="7">
    <location>
        <begin position="346"/>
        <end position="448"/>
    </location>
</feature>
<dbReference type="PRINTS" id="PR00723">
    <property type="entry name" value="SUBTILISIN"/>
</dbReference>
<gene>
    <name evidence="8" type="ORF">ACFO0N_00125</name>
</gene>
<dbReference type="Gene3D" id="3.40.50.200">
    <property type="entry name" value="Peptidase S8/S53 domain"/>
    <property type="match status" value="1"/>
</dbReference>
<evidence type="ECO:0000256" key="3">
    <source>
        <dbReference type="ARBA" id="ARBA00022801"/>
    </source>
</evidence>
<evidence type="ECO:0000256" key="2">
    <source>
        <dbReference type="ARBA" id="ARBA00022670"/>
    </source>
</evidence>
<feature type="compositionally biased region" description="Low complexity" evidence="6">
    <location>
        <begin position="497"/>
        <end position="510"/>
    </location>
</feature>
<dbReference type="GO" id="GO:0008236">
    <property type="term" value="F:serine-type peptidase activity"/>
    <property type="evidence" value="ECO:0007669"/>
    <property type="project" value="UniProtKB-KW"/>
</dbReference>
<dbReference type="Gene3D" id="2.60.120.380">
    <property type="match status" value="1"/>
</dbReference>
<dbReference type="SUPFAM" id="SSF52743">
    <property type="entry name" value="Subtilisin-like"/>
    <property type="match status" value="1"/>
</dbReference>
<dbReference type="InterPro" id="IPR036852">
    <property type="entry name" value="Peptidase_S8/S53_dom_sf"/>
</dbReference>
<keyword evidence="4" id="KW-0720">Serine protease</keyword>
<dbReference type="InterPro" id="IPR050131">
    <property type="entry name" value="Peptidase_S8_subtilisin-like"/>
</dbReference>
<dbReference type="RefSeq" id="WP_267624703.1">
    <property type="nucleotide sequence ID" value="NZ_JAODIW010000010.1"/>
</dbReference>
<accession>A0ABD5P6P8</accession>
<dbReference type="InterPro" id="IPR000209">
    <property type="entry name" value="Peptidase_S8/S53_dom"/>
</dbReference>
<organism evidence="8 9">
    <name type="scientific">Halobium salinum</name>
    <dbReference type="NCBI Taxonomy" id="1364940"/>
    <lineage>
        <taxon>Archaea</taxon>
        <taxon>Methanobacteriati</taxon>
        <taxon>Methanobacteriota</taxon>
        <taxon>Stenosarchaea group</taxon>
        <taxon>Halobacteria</taxon>
        <taxon>Halobacteriales</taxon>
        <taxon>Haloferacaceae</taxon>
        <taxon>Halobium</taxon>
    </lineage>
</organism>
<dbReference type="GO" id="GO:0006508">
    <property type="term" value="P:proteolysis"/>
    <property type="evidence" value="ECO:0007669"/>
    <property type="project" value="UniProtKB-KW"/>
</dbReference>
<dbReference type="PROSITE" id="PS00138">
    <property type="entry name" value="SUBTILASE_SER"/>
    <property type="match status" value="1"/>
</dbReference>
<evidence type="ECO:0000313" key="8">
    <source>
        <dbReference type="EMBL" id="MFC4356348.1"/>
    </source>
</evidence>
<reference evidence="8 9" key="1">
    <citation type="journal article" date="2019" name="Int. J. Syst. Evol. Microbiol.">
        <title>The Global Catalogue of Microorganisms (GCM) 10K type strain sequencing project: providing services to taxonomists for standard genome sequencing and annotation.</title>
        <authorList>
            <consortium name="The Broad Institute Genomics Platform"/>
            <consortium name="The Broad Institute Genome Sequencing Center for Infectious Disease"/>
            <person name="Wu L."/>
            <person name="Ma J."/>
        </authorList>
    </citation>
    <scope>NUCLEOTIDE SEQUENCE [LARGE SCALE GENOMIC DNA]</scope>
    <source>
        <strain evidence="8 9">CGMCC 1.12553</strain>
    </source>
</reference>
<dbReference type="PANTHER" id="PTHR43806">
    <property type="entry name" value="PEPTIDASE S8"/>
    <property type="match status" value="1"/>
</dbReference>
<comment type="caution">
    <text evidence="5">Lacks conserved residue(s) required for the propagation of feature annotation.</text>
</comment>
<dbReference type="AlphaFoldDB" id="A0ABD5P6P8"/>
<dbReference type="EMBL" id="JBHSDS010000001">
    <property type="protein sequence ID" value="MFC4356348.1"/>
    <property type="molecule type" value="Genomic_DNA"/>
</dbReference>
<evidence type="ECO:0000256" key="1">
    <source>
        <dbReference type="ARBA" id="ARBA00011073"/>
    </source>
</evidence>